<dbReference type="EMBL" id="CAJHNH020000879">
    <property type="protein sequence ID" value="CAG5120328.1"/>
    <property type="molecule type" value="Genomic_DNA"/>
</dbReference>
<gene>
    <name evidence="2" type="ORF">CUNI_LOCUS5886</name>
</gene>
<dbReference type="AlphaFoldDB" id="A0A8S3YVS8"/>
<evidence type="ECO:0000313" key="2">
    <source>
        <dbReference type="EMBL" id="CAG5120328.1"/>
    </source>
</evidence>
<feature type="non-terminal residue" evidence="2">
    <location>
        <position position="1"/>
    </location>
</feature>
<sequence length="221" mass="24823">VHQTSTRGTVREHGVEDADADYSSGADVDAACSQQDLAGVDHRLKSLLTHAAQPTTPERENRNDSCATKTRYSDRSYKEFLIGRRKHRSQSLASVIKTEYIDNPALCNLAELDSDDNLDEYSLKETRRKREGRELKKTLSLQKMADHQEGTLSEDFSVLSIHDQLDHSHFNGLVLDGSGRLSHSKIRPVPSLFMNPKLEGTFQNLQSAHKTETNSIQVFLC</sequence>
<organism evidence="2 3">
    <name type="scientific">Candidula unifasciata</name>
    <dbReference type="NCBI Taxonomy" id="100452"/>
    <lineage>
        <taxon>Eukaryota</taxon>
        <taxon>Metazoa</taxon>
        <taxon>Spiralia</taxon>
        <taxon>Lophotrochozoa</taxon>
        <taxon>Mollusca</taxon>
        <taxon>Gastropoda</taxon>
        <taxon>Heterobranchia</taxon>
        <taxon>Euthyneura</taxon>
        <taxon>Panpulmonata</taxon>
        <taxon>Eupulmonata</taxon>
        <taxon>Stylommatophora</taxon>
        <taxon>Helicina</taxon>
        <taxon>Helicoidea</taxon>
        <taxon>Geomitridae</taxon>
        <taxon>Candidula</taxon>
    </lineage>
</organism>
<evidence type="ECO:0000256" key="1">
    <source>
        <dbReference type="SAM" id="MobiDB-lite"/>
    </source>
</evidence>
<keyword evidence="3" id="KW-1185">Reference proteome</keyword>
<accession>A0A8S3YVS8</accession>
<comment type="caution">
    <text evidence="2">The sequence shown here is derived from an EMBL/GenBank/DDBJ whole genome shotgun (WGS) entry which is preliminary data.</text>
</comment>
<evidence type="ECO:0000313" key="3">
    <source>
        <dbReference type="Proteomes" id="UP000678393"/>
    </source>
</evidence>
<protein>
    <submittedName>
        <fullName evidence="2">Uncharacterized protein</fullName>
    </submittedName>
</protein>
<name>A0A8S3YVS8_9EUPU</name>
<dbReference type="Proteomes" id="UP000678393">
    <property type="component" value="Unassembled WGS sequence"/>
</dbReference>
<reference evidence="2" key="1">
    <citation type="submission" date="2021-04" db="EMBL/GenBank/DDBJ databases">
        <authorList>
            <consortium name="Molecular Ecology Group"/>
        </authorList>
    </citation>
    <scope>NUCLEOTIDE SEQUENCE</scope>
</reference>
<feature type="region of interest" description="Disordered" evidence="1">
    <location>
        <begin position="1"/>
        <end position="27"/>
    </location>
</feature>
<proteinExistence type="predicted"/>